<name>A0A382HZ14_9ZZZZ</name>
<reference evidence="1" key="1">
    <citation type="submission" date="2018-05" db="EMBL/GenBank/DDBJ databases">
        <authorList>
            <person name="Lanie J.A."/>
            <person name="Ng W.-L."/>
            <person name="Kazmierczak K.M."/>
            <person name="Andrzejewski T.M."/>
            <person name="Davidsen T.M."/>
            <person name="Wayne K.J."/>
            <person name="Tettelin H."/>
            <person name="Glass J.I."/>
            <person name="Rusch D."/>
            <person name="Podicherti R."/>
            <person name="Tsui H.-C.T."/>
            <person name="Winkler M.E."/>
        </authorList>
    </citation>
    <scope>NUCLEOTIDE SEQUENCE</scope>
</reference>
<protein>
    <submittedName>
        <fullName evidence="1">Uncharacterized protein</fullName>
    </submittedName>
</protein>
<organism evidence="1">
    <name type="scientific">marine metagenome</name>
    <dbReference type="NCBI Taxonomy" id="408172"/>
    <lineage>
        <taxon>unclassified sequences</taxon>
        <taxon>metagenomes</taxon>
        <taxon>ecological metagenomes</taxon>
    </lineage>
</organism>
<accession>A0A382HZ14</accession>
<proteinExistence type="predicted"/>
<gene>
    <name evidence="1" type="ORF">METZ01_LOCUS245173</name>
</gene>
<sequence>MMRMLLTEALACTGNFRGYLTNPLANRRLARIQET</sequence>
<dbReference type="EMBL" id="UINC01064045">
    <property type="protein sequence ID" value="SVB92319.1"/>
    <property type="molecule type" value="Genomic_DNA"/>
</dbReference>
<dbReference type="AlphaFoldDB" id="A0A382HZ14"/>
<evidence type="ECO:0000313" key="1">
    <source>
        <dbReference type="EMBL" id="SVB92319.1"/>
    </source>
</evidence>